<comment type="subunit">
    <text evidence="5 12">Homodimer.</text>
</comment>
<dbReference type="InterPro" id="IPR019798">
    <property type="entry name" value="Ser_HO-MeTrfase_PLP_BS"/>
</dbReference>
<dbReference type="GO" id="GO:0005829">
    <property type="term" value="C:cytosol"/>
    <property type="evidence" value="ECO:0007669"/>
    <property type="project" value="TreeGrafter"/>
</dbReference>
<reference evidence="19 20" key="1">
    <citation type="journal article" date="2020" name="Front. Microbiol.">
        <title>Single-cell genomics of novel Actinobacteria with the Wood-Ljungdahl pathway discovered in a serpentinizing system.</title>
        <authorList>
            <person name="Merino N."/>
            <person name="Kawai M."/>
            <person name="Boyd E.S."/>
            <person name="Colman D.R."/>
            <person name="McGlynn S.E."/>
            <person name="Nealson K.H."/>
            <person name="Kurokawa K."/>
            <person name="Hongoh Y."/>
        </authorList>
    </citation>
    <scope>NUCLEOTIDE SEQUENCE [LARGE SCALE GENOMIC DNA]</scope>
    <source>
        <strain evidence="15 21">S09_30</strain>
        <strain evidence="16 22">S34</strain>
        <strain evidence="17 19">S44</strain>
        <strain evidence="18 20">S47</strain>
    </source>
</reference>
<keyword evidence="9 12" id="KW-0808">Transferase</keyword>
<keyword evidence="22" id="KW-1185">Reference proteome</keyword>
<dbReference type="PANTHER" id="PTHR11680">
    <property type="entry name" value="SERINE HYDROXYMETHYLTRANSFERASE"/>
    <property type="match status" value="1"/>
</dbReference>
<feature type="binding site" evidence="12">
    <location>
        <position position="117"/>
    </location>
    <ligand>
        <name>(6S)-5,6,7,8-tetrahydrofolate</name>
        <dbReference type="ChEBI" id="CHEBI:57453"/>
    </ligand>
</feature>
<feature type="modified residue" description="N6-(pyridoxal phosphate)lysine" evidence="12 13">
    <location>
        <position position="226"/>
    </location>
</feature>
<comment type="pathway">
    <text evidence="12">One-carbon metabolism; tetrahydrofolate interconversion.</text>
</comment>
<keyword evidence="7 12" id="KW-0554">One-carbon metabolism</keyword>
<keyword evidence="15" id="KW-0489">Methyltransferase</keyword>
<dbReference type="GO" id="GO:0035999">
    <property type="term" value="P:tetrahydrofolate interconversion"/>
    <property type="evidence" value="ECO:0007669"/>
    <property type="project" value="UniProtKB-UniRule"/>
</dbReference>
<evidence type="ECO:0000256" key="9">
    <source>
        <dbReference type="ARBA" id="ARBA00022679"/>
    </source>
</evidence>
<dbReference type="GO" id="GO:0019264">
    <property type="term" value="P:glycine biosynthetic process from serine"/>
    <property type="evidence" value="ECO:0007669"/>
    <property type="project" value="UniProtKB-UniRule"/>
</dbReference>
<evidence type="ECO:0000313" key="22">
    <source>
        <dbReference type="Proteomes" id="UP000588083"/>
    </source>
</evidence>
<comment type="subcellular location">
    <subcellularLocation>
        <location evidence="3 12">Cytoplasm</location>
    </subcellularLocation>
</comment>
<evidence type="ECO:0000313" key="15">
    <source>
        <dbReference type="EMBL" id="GFP22907.1"/>
    </source>
</evidence>
<comment type="catalytic activity">
    <reaction evidence="1 12">
        <text>(6R)-5,10-methylene-5,6,7,8-tetrahydrofolate + glycine + H2O = (6S)-5,6,7,8-tetrahydrofolate + L-serine</text>
        <dbReference type="Rhea" id="RHEA:15481"/>
        <dbReference type="ChEBI" id="CHEBI:15377"/>
        <dbReference type="ChEBI" id="CHEBI:15636"/>
        <dbReference type="ChEBI" id="CHEBI:33384"/>
        <dbReference type="ChEBI" id="CHEBI:57305"/>
        <dbReference type="ChEBI" id="CHEBI:57453"/>
        <dbReference type="EC" id="2.1.2.1"/>
    </reaction>
</comment>
<protein>
    <recommendedName>
        <fullName evidence="12">Serine hydroxymethyltransferase</fullName>
        <shortName evidence="12">SHMT</shortName>
        <shortName evidence="12">Serine methylase</shortName>
        <ecNumber evidence="12">2.1.2.1</ecNumber>
    </recommendedName>
</protein>
<dbReference type="GO" id="GO:0004372">
    <property type="term" value="F:glycine hydroxymethyltransferase activity"/>
    <property type="evidence" value="ECO:0007669"/>
    <property type="project" value="UniProtKB-UniRule"/>
</dbReference>
<dbReference type="EMBL" id="BLSC01000004">
    <property type="protein sequence ID" value="GFP36425.1"/>
    <property type="molecule type" value="Genomic_DNA"/>
</dbReference>
<organism evidence="15 21">
    <name type="scientific">Candidatus Hakubella thermalkaliphila</name>
    <dbReference type="NCBI Taxonomy" id="2754717"/>
    <lineage>
        <taxon>Bacteria</taxon>
        <taxon>Bacillati</taxon>
        <taxon>Actinomycetota</taxon>
        <taxon>Actinomycetota incertae sedis</taxon>
        <taxon>Candidatus Hakubellales</taxon>
        <taxon>Candidatus Hakubellaceae</taxon>
        <taxon>Candidatus Hakubella</taxon>
    </lineage>
</organism>
<dbReference type="PROSITE" id="PS00096">
    <property type="entry name" value="SHMT"/>
    <property type="match status" value="1"/>
</dbReference>
<evidence type="ECO:0000313" key="18">
    <source>
        <dbReference type="EMBL" id="GFP38716.1"/>
    </source>
</evidence>
<feature type="site" description="Plays an important role in substrate specificity" evidence="12">
    <location>
        <position position="225"/>
    </location>
</feature>
<gene>
    <name evidence="12" type="primary">glyA</name>
    <name evidence="15" type="ORF">HKBW3S09_00374</name>
    <name evidence="16" type="ORF">HKBW3S34_01226</name>
    <name evidence="17" type="ORF">HKBW3S44_00108</name>
    <name evidence="18" type="ORF">HKBW3S47_00417</name>
</gene>
<evidence type="ECO:0000256" key="7">
    <source>
        <dbReference type="ARBA" id="ARBA00022563"/>
    </source>
</evidence>
<feature type="domain" description="Serine hydroxymethyltransferase-like" evidence="14">
    <location>
        <begin position="6"/>
        <end position="379"/>
    </location>
</feature>
<dbReference type="InterPro" id="IPR015421">
    <property type="entry name" value="PyrdxlP-dep_Trfase_major"/>
</dbReference>
<dbReference type="Gene3D" id="3.40.640.10">
    <property type="entry name" value="Type I PLP-dependent aspartate aminotransferase-like (Major domain)"/>
    <property type="match status" value="1"/>
</dbReference>
<dbReference type="UniPathway" id="UPA00193"/>
<evidence type="ECO:0000256" key="4">
    <source>
        <dbReference type="ARBA" id="ARBA00006376"/>
    </source>
</evidence>
<evidence type="ECO:0000256" key="6">
    <source>
        <dbReference type="ARBA" id="ARBA00022490"/>
    </source>
</evidence>
<dbReference type="Proteomes" id="UP000561271">
    <property type="component" value="Unassembled WGS sequence"/>
</dbReference>
<dbReference type="InterPro" id="IPR001085">
    <property type="entry name" value="Ser_HO-MeTrfase"/>
</dbReference>
<dbReference type="FunFam" id="3.90.1150.10:FF:000003">
    <property type="entry name" value="Serine hydroxymethyltransferase"/>
    <property type="match status" value="1"/>
</dbReference>
<dbReference type="EMBL" id="BLSD01000013">
    <property type="protein sequence ID" value="GFP38716.1"/>
    <property type="molecule type" value="Genomic_DNA"/>
</dbReference>
<evidence type="ECO:0000256" key="5">
    <source>
        <dbReference type="ARBA" id="ARBA00011738"/>
    </source>
</evidence>
<dbReference type="GO" id="GO:0008168">
    <property type="term" value="F:methyltransferase activity"/>
    <property type="evidence" value="ECO:0007669"/>
    <property type="project" value="UniProtKB-KW"/>
</dbReference>
<evidence type="ECO:0000313" key="20">
    <source>
        <dbReference type="Proteomes" id="UP000569018"/>
    </source>
</evidence>
<comment type="caution">
    <text evidence="15">The sequence shown here is derived from an EMBL/GenBank/DDBJ whole genome shotgun (WGS) entry which is preliminary data.</text>
</comment>
<dbReference type="PANTHER" id="PTHR11680:SF35">
    <property type="entry name" value="SERINE HYDROXYMETHYLTRANSFERASE 1"/>
    <property type="match status" value="1"/>
</dbReference>
<dbReference type="CDD" id="cd00378">
    <property type="entry name" value="SHMT"/>
    <property type="match status" value="1"/>
</dbReference>
<evidence type="ECO:0000313" key="19">
    <source>
        <dbReference type="Proteomes" id="UP000561271"/>
    </source>
</evidence>
<dbReference type="RefSeq" id="WP_176230775.1">
    <property type="nucleotide sequence ID" value="NZ_BLRZ01000056.1"/>
</dbReference>
<name>A0A6V8NS76_9ACTN</name>
<keyword evidence="8 12" id="KW-0028">Amino-acid biosynthesis</keyword>
<dbReference type="FunFam" id="3.40.640.10:FF:000001">
    <property type="entry name" value="Serine hydroxymethyltransferase"/>
    <property type="match status" value="1"/>
</dbReference>
<comment type="cofactor">
    <cofactor evidence="2 12 13">
        <name>pyridoxal 5'-phosphate</name>
        <dbReference type="ChEBI" id="CHEBI:597326"/>
    </cofactor>
</comment>
<dbReference type="Proteomes" id="UP000585609">
    <property type="component" value="Unassembled WGS sequence"/>
</dbReference>
<dbReference type="AlphaFoldDB" id="A0A6V8NS76"/>
<dbReference type="GO" id="GO:0032259">
    <property type="term" value="P:methylation"/>
    <property type="evidence" value="ECO:0007669"/>
    <property type="project" value="UniProtKB-KW"/>
</dbReference>
<dbReference type="PIRSF" id="PIRSF000412">
    <property type="entry name" value="SHMT"/>
    <property type="match status" value="1"/>
</dbReference>
<feature type="binding site" evidence="12">
    <location>
        <position position="241"/>
    </location>
    <ligand>
        <name>(6S)-5,6,7,8-tetrahydrofolate</name>
        <dbReference type="ChEBI" id="CHEBI:57453"/>
    </ligand>
</feature>
<dbReference type="EMBL" id="BLRW01000029">
    <property type="protein sequence ID" value="GFP22907.1"/>
    <property type="molecule type" value="Genomic_DNA"/>
</dbReference>
<dbReference type="GO" id="GO:0030170">
    <property type="term" value="F:pyridoxal phosphate binding"/>
    <property type="evidence" value="ECO:0007669"/>
    <property type="project" value="UniProtKB-UniRule"/>
</dbReference>
<evidence type="ECO:0000256" key="10">
    <source>
        <dbReference type="ARBA" id="ARBA00022898"/>
    </source>
</evidence>
<keyword evidence="10 12" id="KW-0663">Pyridoxal phosphate</keyword>
<dbReference type="Proteomes" id="UP000588083">
    <property type="component" value="Unassembled WGS sequence"/>
</dbReference>
<evidence type="ECO:0000313" key="16">
    <source>
        <dbReference type="EMBL" id="GFP30305.1"/>
    </source>
</evidence>
<evidence type="ECO:0000313" key="17">
    <source>
        <dbReference type="EMBL" id="GFP36425.1"/>
    </source>
</evidence>
<feature type="binding site" evidence="12">
    <location>
        <begin position="121"/>
        <end position="123"/>
    </location>
    <ligand>
        <name>(6S)-5,6,7,8-tetrahydrofolate</name>
        <dbReference type="ChEBI" id="CHEBI:57453"/>
    </ligand>
</feature>
<comment type="function">
    <text evidence="11">Catalyzes the reversible interconversion of serine and glycine with tetrahydrofolate (THF) serving as the one-carbon carrier. This reaction serves as the major source of one-carbon groups required for the biosynthesis of purines, thymidylate, methionine, and other important biomolecules. Also exhibits THF-independent aldolase activity toward beta-hydroxyamino acids, producing glycine and aldehydes, via a retro-aldol mechanism. Thus, is able to catalyze the cleavage of L-allo-threonine.</text>
</comment>
<evidence type="ECO:0000313" key="21">
    <source>
        <dbReference type="Proteomes" id="UP000585609"/>
    </source>
</evidence>
<dbReference type="EMBL" id="BLRZ01000056">
    <property type="protein sequence ID" value="GFP30305.1"/>
    <property type="molecule type" value="Genomic_DNA"/>
</dbReference>
<evidence type="ECO:0000256" key="1">
    <source>
        <dbReference type="ARBA" id="ARBA00001528"/>
    </source>
</evidence>
<dbReference type="HAMAP" id="MF_00051">
    <property type="entry name" value="SHMT"/>
    <property type="match status" value="1"/>
</dbReference>
<sequence length="413" mass="45254">MFEEIEQDQEISEVISRELARQRKTVNLIASENFTPLSVLEAQGSILTNKYAEGYPGNRYYGGCACVDEVETLAMERARKLFQADHANVQPHSGSQANMAVYMASLKPGDVILGQRLDHGGHLTHGAAVNFSGRFFKAYGYGVSRKTETIDYDEVRELARKYRPRLIICGTSAYSRIINFALFREIADEVGALLMADMAHFAGLVAAGVYPSPISHVHFTTSTTHKTLCGPRGGLILCTGEFAQAVDKSVFPGIQGGPLMHVIAAKAICFRIALSDEFKEYQKRIVDNARALAQALGDRGFRIVSGGTDIHLFLVDLTDHGITGREAEDTLGRVGIVVNKNAIPYDTRSRSITSGIRVGTPAMTQRGMGKTEMERIAEIMATVLSDIKNEEVASKAARQVEELTSDFPLYPEL</sequence>
<dbReference type="NCBIfam" id="NF000586">
    <property type="entry name" value="PRK00011.1"/>
    <property type="match status" value="1"/>
</dbReference>
<dbReference type="InterPro" id="IPR049943">
    <property type="entry name" value="Ser_HO-MeTrfase-like"/>
</dbReference>
<comment type="pathway">
    <text evidence="12">Amino-acid biosynthesis; glycine biosynthesis; glycine from L-serine: step 1/1.</text>
</comment>
<dbReference type="InterPro" id="IPR015422">
    <property type="entry name" value="PyrdxlP-dep_Trfase_small"/>
</dbReference>
<evidence type="ECO:0000256" key="12">
    <source>
        <dbReference type="HAMAP-Rule" id="MF_00051"/>
    </source>
</evidence>
<evidence type="ECO:0000256" key="2">
    <source>
        <dbReference type="ARBA" id="ARBA00001933"/>
    </source>
</evidence>
<evidence type="ECO:0000256" key="13">
    <source>
        <dbReference type="PIRSR" id="PIRSR000412-50"/>
    </source>
</evidence>
<dbReference type="GO" id="GO:0042803">
    <property type="term" value="F:protein homodimerization activity"/>
    <property type="evidence" value="ECO:0007669"/>
    <property type="project" value="UniProtKB-ARBA"/>
</dbReference>
<comment type="similarity">
    <text evidence="4 12">Belongs to the SHMT family.</text>
</comment>
<evidence type="ECO:0000256" key="3">
    <source>
        <dbReference type="ARBA" id="ARBA00004496"/>
    </source>
</evidence>
<dbReference type="EC" id="2.1.2.1" evidence="12"/>
<dbReference type="UniPathway" id="UPA00288">
    <property type="reaction ID" value="UER01023"/>
</dbReference>
<dbReference type="InterPro" id="IPR039429">
    <property type="entry name" value="SHMT-like_dom"/>
</dbReference>
<dbReference type="SUPFAM" id="SSF53383">
    <property type="entry name" value="PLP-dependent transferases"/>
    <property type="match status" value="1"/>
</dbReference>
<dbReference type="Pfam" id="PF00464">
    <property type="entry name" value="SHMT"/>
    <property type="match status" value="1"/>
</dbReference>
<evidence type="ECO:0000256" key="8">
    <source>
        <dbReference type="ARBA" id="ARBA00022605"/>
    </source>
</evidence>
<evidence type="ECO:0000259" key="14">
    <source>
        <dbReference type="Pfam" id="PF00464"/>
    </source>
</evidence>
<dbReference type="Gene3D" id="3.90.1150.10">
    <property type="entry name" value="Aspartate Aminotransferase, domain 1"/>
    <property type="match status" value="1"/>
</dbReference>
<proteinExistence type="inferred from homology"/>
<dbReference type="Proteomes" id="UP000569018">
    <property type="component" value="Unassembled WGS sequence"/>
</dbReference>
<accession>A0A6V8NS76</accession>
<dbReference type="InterPro" id="IPR015424">
    <property type="entry name" value="PyrdxlP-dep_Trfase"/>
</dbReference>
<keyword evidence="6 12" id="KW-0963">Cytoplasm</keyword>
<evidence type="ECO:0000256" key="11">
    <source>
        <dbReference type="ARBA" id="ARBA00054606"/>
    </source>
</evidence>
<comment type="caution">
    <text evidence="12">Lacks conserved residue(s) required for the propagation of feature annotation.</text>
</comment>